<dbReference type="SUPFAM" id="SSF55874">
    <property type="entry name" value="ATPase domain of HSP90 chaperone/DNA topoisomerase II/histidine kinase"/>
    <property type="match status" value="1"/>
</dbReference>
<dbReference type="InterPro" id="IPR011102">
    <property type="entry name" value="Sig_transdc_His_kinase_HWE"/>
</dbReference>
<dbReference type="AlphaFoldDB" id="A0A0M7BDG3"/>
<dbReference type="SMART" id="SM00911">
    <property type="entry name" value="HWE_HK"/>
    <property type="match status" value="1"/>
</dbReference>
<keyword evidence="9" id="KW-0812">Transmembrane</keyword>
<evidence type="ECO:0000313" key="11">
    <source>
        <dbReference type="EMBL" id="CUH40108.1"/>
    </source>
</evidence>
<gene>
    <name evidence="11" type="ORF">JSE7799_02837</name>
</gene>
<dbReference type="PROSITE" id="PS50112">
    <property type="entry name" value="PAS"/>
    <property type="match status" value="1"/>
</dbReference>
<keyword evidence="5" id="KW-0547">Nucleotide-binding</keyword>
<evidence type="ECO:0000313" key="12">
    <source>
        <dbReference type="Proteomes" id="UP000049455"/>
    </source>
</evidence>
<dbReference type="GO" id="GO:0004673">
    <property type="term" value="F:protein histidine kinase activity"/>
    <property type="evidence" value="ECO:0007669"/>
    <property type="project" value="UniProtKB-EC"/>
</dbReference>
<keyword evidence="8" id="KW-0175">Coiled coil</keyword>
<evidence type="ECO:0000256" key="1">
    <source>
        <dbReference type="ARBA" id="ARBA00000085"/>
    </source>
</evidence>
<proteinExistence type="predicted"/>
<dbReference type="InterPro" id="IPR035965">
    <property type="entry name" value="PAS-like_dom_sf"/>
</dbReference>
<organism evidence="11 12">
    <name type="scientific">Jannaschia seosinensis</name>
    <dbReference type="NCBI Taxonomy" id="313367"/>
    <lineage>
        <taxon>Bacteria</taxon>
        <taxon>Pseudomonadati</taxon>
        <taxon>Pseudomonadota</taxon>
        <taxon>Alphaproteobacteria</taxon>
        <taxon>Rhodobacterales</taxon>
        <taxon>Roseobacteraceae</taxon>
        <taxon>Jannaschia</taxon>
    </lineage>
</organism>
<keyword evidence="9" id="KW-0472">Membrane</keyword>
<dbReference type="PANTHER" id="PTHR41523:SF7">
    <property type="entry name" value="HISTIDINE KINASE"/>
    <property type="match status" value="1"/>
</dbReference>
<dbReference type="Proteomes" id="UP000049455">
    <property type="component" value="Unassembled WGS sequence"/>
</dbReference>
<keyword evidence="4 11" id="KW-0808">Transferase</keyword>
<evidence type="ECO:0000256" key="5">
    <source>
        <dbReference type="ARBA" id="ARBA00022741"/>
    </source>
</evidence>
<keyword evidence="12" id="KW-1185">Reference proteome</keyword>
<dbReference type="Gene3D" id="3.30.565.10">
    <property type="entry name" value="Histidine kinase-like ATPase, C-terminal domain"/>
    <property type="match status" value="1"/>
</dbReference>
<dbReference type="Gene3D" id="3.30.450.20">
    <property type="entry name" value="PAS domain"/>
    <property type="match status" value="2"/>
</dbReference>
<dbReference type="InterPro" id="IPR000014">
    <property type="entry name" value="PAS"/>
</dbReference>
<evidence type="ECO:0000256" key="2">
    <source>
        <dbReference type="ARBA" id="ARBA00012438"/>
    </source>
</evidence>
<dbReference type="PANTHER" id="PTHR41523">
    <property type="entry name" value="TWO-COMPONENT SYSTEM SENSOR PROTEIN"/>
    <property type="match status" value="1"/>
</dbReference>
<feature type="domain" description="PAS" evidence="10">
    <location>
        <begin position="57"/>
        <end position="128"/>
    </location>
</feature>
<dbReference type="RefSeq" id="WP_055664195.1">
    <property type="nucleotide sequence ID" value="NZ_CYPR01000192.1"/>
</dbReference>
<dbReference type="Pfam" id="PF08447">
    <property type="entry name" value="PAS_3"/>
    <property type="match status" value="1"/>
</dbReference>
<feature type="coiled-coil region" evidence="8">
    <location>
        <begin position="44"/>
        <end position="71"/>
    </location>
</feature>
<evidence type="ECO:0000256" key="7">
    <source>
        <dbReference type="ARBA" id="ARBA00022840"/>
    </source>
</evidence>
<evidence type="ECO:0000256" key="6">
    <source>
        <dbReference type="ARBA" id="ARBA00022777"/>
    </source>
</evidence>
<sequence length="402" mass="44005">MIGAAHPLVVRLITLWETYPLVLVLAAGVVVLLASALAALFVVVRQRNAALRRLDERASELQAAKDAAEIGLFTQTLADGMVRCDARFRTLFGIDEEAPVPVDTIWAAIHPDDVGAVRAAIDDALDPDGDGCFDTEFRLADASARWLYSRGRVMFAGRAPSILTGALYEVTDRREAEETRNLLIAELNHRVKNTLTVVQSLARQTFRTSANPERAVETFRDRLHALAAAHDILAQSSWEAADLSDVARRTIPSVQADPPRVTLDGPELRLSPRMALAVAMVLNELYRNAVRHGALSVPDGNVELSWRCTGEGRRLMLELDWRERGGPPVVAPERMGFGLSLLRDILPVDAGGTAGFDFAADGLFYRLRAPLVEELSVVGTGTEGPVFRPELAMPFEQRVMRG</sequence>
<evidence type="ECO:0000256" key="4">
    <source>
        <dbReference type="ARBA" id="ARBA00022679"/>
    </source>
</evidence>
<keyword evidence="3" id="KW-0597">Phosphoprotein</keyword>
<feature type="transmembrane region" description="Helical" evidence="9">
    <location>
        <begin position="20"/>
        <end position="44"/>
    </location>
</feature>
<evidence type="ECO:0000256" key="9">
    <source>
        <dbReference type="SAM" id="Phobius"/>
    </source>
</evidence>
<dbReference type="STRING" id="313367.JSE7799_02837"/>
<reference evidence="11 12" key="1">
    <citation type="submission" date="2015-09" db="EMBL/GenBank/DDBJ databases">
        <authorList>
            <person name="Jackson K.R."/>
            <person name="Lunt B.L."/>
            <person name="Fisher J.N.B."/>
            <person name="Gardner A.V."/>
            <person name="Bailey M.E."/>
            <person name="Deus L.M."/>
            <person name="Earl A.S."/>
            <person name="Gibby P.D."/>
            <person name="Hartmann K.A."/>
            <person name="Liu J.E."/>
            <person name="Manci A.M."/>
            <person name="Nielsen D.A."/>
            <person name="Solomon M.B."/>
            <person name="Breakwell D.P."/>
            <person name="Burnett S.H."/>
            <person name="Grose J.H."/>
        </authorList>
    </citation>
    <scope>NUCLEOTIDE SEQUENCE [LARGE SCALE GENOMIC DNA]</scope>
    <source>
        <strain evidence="11 12">CECT 7799</strain>
    </source>
</reference>
<comment type="catalytic activity">
    <reaction evidence="1">
        <text>ATP + protein L-histidine = ADP + protein N-phospho-L-histidine.</text>
        <dbReference type="EC" id="2.7.13.3"/>
    </reaction>
</comment>
<accession>A0A0M7BDG3</accession>
<dbReference type="GO" id="GO:0005524">
    <property type="term" value="F:ATP binding"/>
    <property type="evidence" value="ECO:0007669"/>
    <property type="project" value="UniProtKB-KW"/>
</dbReference>
<dbReference type="SUPFAM" id="SSF55785">
    <property type="entry name" value="PYP-like sensor domain (PAS domain)"/>
    <property type="match status" value="1"/>
</dbReference>
<dbReference type="EMBL" id="CYPR01000192">
    <property type="protein sequence ID" value="CUH40108.1"/>
    <property type="molecule type" value="Genomic_DNA"/>
</dbReference>
<evidence type="ECO:0000256" key="3">
    <source>
        <dbReference type="ARBA" id="ARBA00022553"/>
    </source>
</evidence>
<keyword evidence="6 11" id="KW-0418">Kinase</keyword>
<keyword evidence="7" id="KW-0067">ATP-binding</keyword>
<dbReference type="InterPro" id="IPR036890">
    <property type="entry name" value="HATPase_C_sf"/>
</dbReference>
<protein>
    <recommendedName>
        <fullName evidence="2">histidine kinase</fullName>
        <ecNumber evidence="2">2.7.13.3</ecNumber>
    </recommendedName>
</protein>
<evidence type="ECO:0000259" key="10">
    <source>
        <dbReference type="PROSITE" id="PS50112"/>
    </source>
</evidence>
<dbReference type="InterPro" id="IPR013655">
    <property type="entry name" value="PAS_fold_3"/>
</dbReference>
<dbReference type="OrthoDB" id="489241at2"/>
<name>A0A0M7BDG3_9RHOB</name>
<keyword evidence="9" id="KW-1133">Transmembrane helix</keyword>
<dbReference type="Pfam" id="PF07536">
    <property type="entry name" value="HWE_HK"/>
    <property type="match status" value="1"/>
</dbReference>
<evidence type="ECO:0000256" key="8">
    <source>
        <dbReference type="SAM" id="Coils"/>
    </source>
</evidence>
<dbReference type="EC" id="2.7.13.3" evidence="2"/>